<dbReference type="EMBL" id="FNQR01000001">
    <property type="protein sequence ID" value="SDZ81774.1"/>
    <property type="molecule type" value="Genomic_DNA"/>
</dbReference>
<feature type="transmembrane region" description="Helical" evidence="1">
    <location>
        <begin position="36"/>
        <end position="55"/>
    </location>
</feature>
<gene>
    <name evidence="2" type="ORF">SAMN05421743_101309</name>
</gene>
<reference evidence="2 3" key="1">
    <citation type="submission" date="2016-10" db="EMBL/GenBank/DDBJ databases">
        <authorList>
            <person name="de Groot N.N."/>
        </authorList>
    </citation>
    <scope>NUCLEOTIDE SEQUENCE [LARGE SCALE GENOMIC DNA]</scope>
    <source>
        <strain evidence="2 3">CCM7597</strain>
    </source>
</reference>
<keyword evidence="1" id="KW-1133">Transmembrane helix</keyword>
<name>A0A1H3W5R8_9BACI</name>
<proteinExistence type="predicted"/>
<keyword evidence="1" id="KW-0812">Transmembrane</keyword>
<dbReference type="STRING" id="571932.SAMN05421743_101309"/>
<dbReference type="AlphaFoldDB" id="A0A1H3W5R8"/>
<dbReference type="RefSeq" id="WP_093041514.1">
    <property type="nucleotide sequence ID" value="NZ_FNQR01000001.1"/>
</dbReference>
<sequence>MDKKLLIYTILGNVSFGIIAMYVFYELQIRESLPPYSIIIFSLTTWMTYDYIALLHQRADGNHRMLWIGKATLITTFLFGGLLIVLDYI</sequence>
<feature type="transmembrane region" description="Helical" evidence="1">
    <location>
        <begin position="5"/>
        <end position="24"/>
    </location>
</feature>
<evidence type="ECO:0000313" key="3">
    <source>
        <dbReference type="Proteomes" id="UP000198584"/>
    </source>
</evidence>
<evidence type="ECO:0000313" key="2">
    <source>
        <dbReference type="EMBL" id="SDZ81774.1"/>
    </source>
</evidence>
<organism evidence="2 3">
    <name type="scientific">Thalassobacillus cyri</name>
    <dbReference type="NCBI Taxonomy" id="571932"/>
    <lineage>
        <taxon>Bacteria</taxon>
        <taxon>Bacillati</taxon>
        <taxon>Bacillota</taxon>
        <taxon>Bacilli</taxon>
        <taxon>Bacillales</taxon>
        <taxon>Bacillaceae</taxon>
        <taxon>Thalassobacillus</taxon>
    </lineage>
</organism>
<keyword evidence="3" id="KW-1185">Reference proteome</keyword>
<protein>
    <submittedName>
        <fullName evidence="2">Uncharacterized protein</fullName>
    </submittedName>
</protein>
<accession>A0A1H3W5R8</accession>
<dbReference type="Proteomes" id="UP000198584">
    <property type="component" value="Unassembled WGS sequence"/>
</dbReference>
<feature type="transmembrane region" description="Helical" evidence="1">
    <location>
        <begin position="67"/>
        <end position="86"/>
    </location>
</feature>
<keyword evidence="1" id="KW-0472">Membrane</keyword>
<dbReference type="OrthoDB" id="9871684at2"/>
<evidence type="ECO:0000256" key="1">
    <source>
        <dbReference type="SAM" id="Phobius"/>
    </source>
</evidence>